<name>L1MBZ7_9CORY</name>
<dbReference type="STRING" id="1035195.HMPREF9997_02229"/>
<gene>
    <name evidence="1" type="ORF">HMPREF9997_02229</name>
</gene>
<dbReference type="AlphaFoldDB" id="L1MBZ7"/>
<proteinExistence type="predicted"/>
<reference evidence="1 2" key="1">
    <citation type="submission" date="2012-05" db="EMBL/GenBank/DDBJ databases">
        <authorList>
            <person name="Weinstock G."/>
            <person name="Sodergren E."/>
            <person name="Lobos E.A."/>
            <person name="Fulton L."/>
            <person name="Fulton R."/>
            <person name="Courtney L."/>
            <person name="Fronick C."/>
            <person name="O'Laughlin M."/>
            <person name="Godfrey J."/>
            <person name="Wilson R.M."/>
            <person name="Miner T."/>
            <person name="Farmer C."/>
            <person name="Delehaunty K."/>
            <person name="Cordes M."/>
            <person name="Minx P."/>
            <person name="Tomlinson C."/>
            <person name="Chen J."/>
            <person name="Wollam A."/>
            <person name="Pepin K.H."/>
            <person name="Bhonagiri V."/>
            <person name="Zhang X."/>
            <person name="Suruliraj S."/>
            <person name="Warren W."/>
            <person name="Mitreva M."/>
            <person name="Mardis E.R."/>
            <person name="Wilson R.K."/>
        </authorList>
    </citation>
    <scope>NUCLEOTIDE SEQUENCE [LARGE SCALE GENOMIC DNA]</scope>
    <source>
        <strain evidence="1 2">F0235</strain>
    </source>
</reference>
<dbReference type="HOGENOM" id="CLU_067049_1_0_11"/>
<dbReference type="PATRIC" id="fig|1035195.3.peg.1994"/>
<evidence type="ECO:0000313" key="1">
    <source>
        <dbReference type="EMBL" id="EKX88555.1"/>
    </source>
</evidence>
<organism evidence="1 2">
    <name type="scientific">Corynebacterium durum F0235</name>
    <dbReference type="NCBI Taxonomy" id="1035195"/>
    <lineage>
        <taxon>Bacteria</taxon>
        <taxon>Bacillati</taxon>
        <taxon>Actinomycetota</taxon>
        <taxon>Actinomycetes</taxon>
        <taxon>Mycobacteriales</taxon>
        <taxon>Corynebacteriaceae</taxon>
        <taxon>Corynebacterium</taxon>
    </lineage>
</organism>
<evidence type="ECO:0000313" key="2">
    <source>
        <dbReference type="Proteomes" id="UP000010445"/>
    </source>
</evidence>
<dbReference type="eggNOG" id="COG0454">
    <property type="taxonomic scope" value="Bacteria"/>
</dbReference>
<dbReference type="Proteomes" id="UP000010445">
    <property type="component" value="Unassembled WGS sequence"/>
</dbReference>
<dbReference type="RefSeq" id="WP_006061650.1">
    <property type="nucleotide sequence ID" value="NZ_KB290820.1"/>
</dbReference>
<dbReference type="OrthoDB" id="5242876at2"/>
<sequence length="218" mass="23300">MFASLLPLSTDNISLLHPIAGRCVFWELEPSAAHHVQNQGFSALEKEAWLSRMLLEYGPCGFNISCGIDDTPALATVLFGDERNLPGVENMPTAPVTNGADVISSLFVETGFECLGFEQLLIDAALTQLTRQGSRVVEAFGLRAGAFIAEDESVGWGIGTPASVGLIPETILLDAGFTVVADHDVLPRLQMTLPPPQGLLAVEEAEELIRQALTAVQT</sequence>
<comment type="caution">
    <text evidence="1">The sequence shown here is derived from an EMBL/GenBank/DDBJ whole genome shotgun (WGS) entry which is preliminary data.</text>
</comment>
<accession>L1MBZ7</accession>
<protein>
    <submittedName>
        <fullName evidence="1">Uncharacterized protein</fullName>
    </submittedName>
</protein>
<keyword evidence="2" id="KW-1185">Reference proteome</keyword>
<dbReference type="EMBL" id="AMEM01000037">
    <property type="protein sequence ID" value="EKX88555.1"/>
    <property type="molecule type" value="Genomic_DNA"/>
</dbReference>